<organism evidence="2">
    <name type="scientific">marine sediment metagenome</name>
    <dbReference type="NCBI Taxonomy" id="412755"/>
    <lineage>
        <taxon>unclassified sequences</taxon>
        <taxon>metagenomes</taxon>
        <taxon>ecological metagenomes</taxon>
    </lineage>
</organism>
<accession>A0A0F9KPM5</accession>
<sequence>MGGTNKKGSKGFQPKEVRDRRKKAQKEHGYTFKSEYDQVAEMNEVLIRHKLRKSNESVDDFGLTKDFYKFIGISQSGRDYRVPMKEAIKEKLREDFANYYT</sequence>
<evidence type="ECO:0000256" key="1">
    <source>
        <dbReference type="SAM" id="MobiDB-lite"/>
    </source>
</evidence>
<reference evidence="2" key="1">
    <citation type="journal article" date="2015" name="Nature">
        <title>Complex archaea that bridge the gap between prokaryotes and eukaryotes.</title>
        <authorList>
            <person name="Spang A."/>
            <person name="Saw J.H."/>
            <person name="Jorgensen S.L."/>
            <person name="Zaremba-Niedzwiedzka K."/>
            <person name="Martijn J."/>
            <person name="Lind A.E."/>
            <person name="van Eijk R."/>
            <person name="Schleper C."/>
            <person name="Guy L."/>
            <person name="Ettema T.J."/>
        </authorList>
    </citation>
    <scope>NUCLEOTIDE SEQUENCE</scope>
</reference>
<feature type="non-terminal residue" evidence="2">
    <location>
        <position position="101"/>
    </location>
</feature>
<comment type="caution">
    <text evidence="2">The sequence shown here is derived from an EMBL/GenBank/DDBJ whole genome shotgun (WGS) entry which is preliminary data.</text>
</comment>
<evidence type="ECO:0000313" key="2">
    <source>
        <dbReference type="EMBL" id="KKM83868.1"/>
    </source>
</evidence>
<name>A0A0F9KPM5_9ZZZZ</name>
<gene>
    <name evidence="2" type="ORF">LCGC14_1305020</name>
</gene>
<dbReference type="EMBL" id="LAZR01007653">
    <property type="protein sequence ID" value="KKM83868.1"/>
    <property type="molecule type" value="Genomic_DNA"/>
</dbReference>
<dbReference type="AlphaFoldDB" id="A0A0F9KPM5"/>
<protein>
    <submittedName>
        <fullName evidence="2">Uncharacterized protein</fullName>
    </submittedName>
</protein>
<feature type="region of interest" description="Disordered" evidence="1">
    <location>
        <begin position="1"/>
        <end position="29"/>
    </location>
</feature>
<proteinExistence type="predicted"/>